<dbReference type="RefSeq" id="WP_025368966.1">
    <property type="nucleotide sequence ID" value="NZ_CP002697.1"/>
</dbReference>
<feature type="transmembrane region" description="Helical" evidence="10">
    <location>
        <begin position="478"/>
        <end position="501"/>
    </location>
</feature>
<proteinExistence type="inferred from homology"/>
<keyword evidence="7 10" id="KW-0472">Membrane</keyword>
<dbReference type="GO" id="GO:0005886">
    <property type="term" value="C:plasma membrane"/>
    <property type="evidence" value="ECO:0007669"/>
    <property type="project" value="UniProtKB-SubCell"/>
</dbReference>
<dbReference type="Proteomes" id="UP000019087">
    <property type="component" value="Chromosome"/>
</dbReference>
<dbReference type="PANTHER" id="PTHR47019:SF1">
    <property type="entry name" value="LIPID II FLIPPASE MURJ"/>
    <property type="match status" value="1"/>
</dbReference>
<sequence length="511" mass="58855">MNLLKSLISVSFMTLISRILGFIRDLLIASTFGASIFTDAFFISFKIPNLLRRIFSDGTFSQAFIPILMEYKTRKNEKYVKDFLSSIFGFMIFFLFILTILGMFFSRFLILINAPGFSELPKKLELSENLLIIMFPYILLISLSSFFSSILNSWNYFSIPALSPIFLNISMIIFSIFFSSFFNPSIFSLGWAVVIGGLVQLFYQLPFLYKINMLVLPKISYHNIGLSRFLKKIGPAILGTSASQISLIMNTIFSSLLHSGSISWIYYADRLIEFPVGIFGTSLSTILFTSLTKRYKNGIKLEYKKLLDWGFRIGLIVSLPSAIILFVLAKPIVVVLFQYGKFTEFDVLMTKEVLELYSFGLIAFILTKILASAFYACEEISIPMQISLLTLLLTQVMNPIFIFYFKHAGLALSVSISSWINFLFLYWKLYQRKIIFFKYRELIFVIRLILSTLVMLFILFFVLYFMPLWNIGSFVNKVIRLLFVCFISGIGYLITLNFLGIRFMSFSYKLS</sequence>
<evidence type="ECO:0000256" key="10">
    <source>
        <dbReference type="HAMAP-Rule" id="MF_02078"/>
    </source>
</evidence>
<dbReference type="NCBIfam" id="TIGR01695">
    <property type="entry name" value="murJ_mviN"/>
    <property type="match status" value="1"/>
</dbReference>
<keyword evidence="10 11" id="KW-0813">Transport</keyword>
<dbReference type="InterPro" id="IPR004268">
    <property type="entry name" value="MurJ"/>
</dbReference>
<dbReference type="KEGG" id="bapu:BUMPUSDA_CDS00263"/>
<evidence type="ECO:0000256" key="11">
    <source>
        <dbReference type="PIRNR" id="PIRNR002869"/>
    </source>
</evidence>
<keyword evidence="5 10" id="KW-0573">Peptidoglycan synthesis</keyword>
<accession>W0NZZ6</accession>
<evidence type="ECO:0000256" key="9">
    <source>
        <dbReference type="ARBA" id="ARBA00061532"/>
    </source>
</evidence>
<dbReference type="PATRIC" id="fig|1009856.3.peg.325"/>
<feature type="transmembrane region" description="Helical" evidence="10">
    <location>
        <begin position="442"/>
        <end position="466"/>
    </location>
</feature>
<feature type="transmembrane region" description="Helical" evidence="10">
    <location>
        <begin position="274"/>
        <end position="292"/>
    </location>
</feature>
<comment type="similarity">
    <text evidence="9 10 11">Belongs to the MurJ/MviN family.</text>
</comment>
<reference evidence="12 13" key="1">
    <citation type="journal article" date="2013" name="BMC Genomics">
        <title>Comparative analysis of genome sequences from four strains of the Buchnera aphidicola Mp endosymbion of the green peach aphid, Myzus persicae.</title>
        <authorList>
            <person name="Jiang Z."/>
            <person name="Jones D.H."/>
            <person name="Khuri S."/>
            <person name="Tsinoremas N.F."/>
            <person name="Wyss T."/>
            <person name="Jander G."/>
            <person name="Wilson A.C."/>
        </authorList>
    </citation>
    <scope>NUCLEOTIDE SEQUENCE [LARGE SCALE GENOMIC DNA]</scope>
    <source>
        <strain evidence="13">str. USDA (Myzus persicae)</strain>
    </source>
</reference>
<evidence type="ECO:0000256" key="8">
    <source>
        <dbReference type="ARBA" id="ARBA00060041"/>
    </source>
</evidence>
<keyword evidence="6 10" id="KW-1133">Transmembrane helix</keyword>
<evidence type="ECO:0000256" key="3">
    <source>
        <dbReference type="ARBA" id="ARBA00022692"/>
    </source>
</evidence>
<evidence type="ECO:0000256" key="1">
    <source>
        <dbReference type="ARBA" id="ARBA00004651"/>
    </source>
</evidence>
<protein>
    <recommendedName>
        <fullName evidence="10">Probable lipid II flippase MurJ</fullName>
    </recommendedName>
</protein>
<evidence type="ECO:0000256" key="2">
    <source>
        <dbReference type="ARBA" id="ARBA00022475"/>
    </source>
</evidence>
<name>W0NZZ6_BUCMP</name>
<dbReference type="HAMAP" id="MF_02078">
    <property type="entry name" value="MurJ_MviN"/>
    <property type="match status" value="1"/>
</dbReference>
<evidence type="ECO:0000313" key="13">
    <source>
        <dbReference type="Proteomes" id="UP000019087"/>
    </source>
</evidence>
<evidence type="ECO:0000256" key="7">
    <source>
        <dbReference type="ARBA" id="ARBA00023136"/>
    </source>
</evidence>
<dbReference type="EMBL" id="CP002697">
    <property type="protein sequence ID" value="AHG60054.1"/>
    <property type="molecule type" value="Genomic_DNA"/>
</dbReference>
<dbReference type="UniPathway" id="UPA00219"/>
<dbReference type="HOGENOM" id="CLU_006797_5_3_6"/>
<dbReference type="GO" id="GO:0009252">
    <property type="term" value="P:peptidoglycan biosynthetic process"/>
    <property type="evidence" value="ECO:0007669"/>
    <property type="project" value="UniProtKB-UniRule"/>
</dbReference>
<feature type="transmembrane region" description="Helical" evidence="10">
    <location>
        <begin position="83"/>
        <end position="110"/>
    </location>
</feature>
<feature type="transmembrane region" description="Helical" evidence="10">
    <location>
        <begin position="357"/>
        <end position="376"/>
    </location>
</feature>
<feature type="transmembrane region" description="Helical" evidence="10">
    <location>
        <begin position="21"/>
        <end position="44"/>
    </location>
</feature>
<comment type="function">
    <text evidence="8 10 11">Involved in peptidoglycan biosynthesis. Transports lipid-linked peptidoglycan precursors from the inner to the outer leaflet of the cytoplasmic membrane.</text>
</comment>
<keyword evidence="10 11" id="KW-0961">Cell wall biogenesis/degradation</keyword>
<dbReference type="GO" id="GO:0008360">
    <property type="term" value="P:regulation of cell shape"/>
    <property type="evidence" value="ECO:0007669"/>
    <property type="project" value="UniProtKB-UniRule"/>
</dbReference>
<feature type="transmembrane region" description="Helical" evidence="10">
    <location>
        <begin position="130"/>
        <end position="150"/>
    </location>
</feature>
<keyword evidence="4 10" id="KW-0133">Cell shape</keyword>
<comment type="subcellular location">
    <subcellularLocation>
        <location evidence="10">Cell inner membrane</location>
        <topology evidence="10">Multi-pass membrane protein</topology>
    </subcellularLocation>
    <subcellularLocation>
        <location evidence="1">Cell membrane</location>
        <topology evidence="1">Multi-pass membrane protein</topology>
    </subcellularLocation>
</comment>
<feature type="transmembrane region" description="Helical" evidence="10">
    <location>
        <begin position="313"/>
        <end position="337"/>
    </location>
</feature>
<evidence type="ECO:0000256" key="5">
    <source>
        <dbReference type="ARBA" id="ARBA00022984"/>
    </source>
</evidence>
<dbReference type="GO" id="GO:0015648">
    <property type="term" value="F:lipid-linked peptidoglycan transporter activity"/>
    <property type="evidence" value="ECO:0007669"/>
    <property type="project" value="UniProtKB-UniRule"/>
</dbReference>
<dbReference type="AlphaFoldDB" id="W0NZZ6"/>
<evidence type="ECO:0000313" key="12">
    <source>
        <dbReference type="EMBL" id="AHG60054.1"/>
    </source>
</evidence>
<dbReference type="CDD" id="cd13123">
    <property type="entry name" value="MATE_MurJ_like"/>
    <property type="match status" value="1"/>
</dbReference>
<evidence type="ECO:0000256" key="4">
    <source>
        <dbReference type="ARBA" id="ARBA00022960"/>
    </source>
</evidence>
<dbReference type="Pfam" id="PF03023">
    <property type="entry name" value="MurJ"/>
    <property type="match status" value="1"/>
</dbReference>
<dbReference type="PIRSF" id="PIRSF002869">
    <property type="entry name" value="MviN"/>
    <property type="match status" value="1"/>
</dbReference>
<comment type="pathway">
    <text evidence="10">Cell wall biogenesis; peptidoglycan biosynthesis.</text>
</comment>
<gene>
    <name evidence="12" type="primary">mvin</name>
    <name evidence="10" type="synonym">murJ</name>
    <name evidence="12" type="ORF">BUMPUSDA_CDS00263</name>
</gene>
<evidence type="ECO:0000256" key="6">
    <source>
        <dbReference type="ARBA" id="ARBA00022989"/>
    </source>
</evidence>
<organism evidence="12 13">
    <name type="scientific">Buchnera aphidicola str. USDA</name>
    <name type="common">Myzus persicae</name>
    <dbReference type="NCBI Taxonomy" id="1009856"/>
    <lineage>
        <taxon>Bacteria</taxon>
        <taxon>Pseudomonadati</taxon>
        <taxon>Pseudomonadota</taxon>
        <taxon>Gammaproteobacteria</taxon>
        <taxon>Enterobacterales</taxon>
        <taxon>Erwiniaceae</taxon>
        <taxon>Buchnera</taxon>
    </lineage>
</organism>
<dbReference type="InterPro" id="IPR051050">
    <property type="entry name" value="Lipid_II_flippase_MurJ/MviN"/>
</dbReference>
<dbReference type="GO" id="GO:0034204">
    <property type="term" value="P:lipid translocation"/>
    <property type="evidence" value="ECO:0007669"/>
    <property type="project" value="TreeGrafter"/>
</dbReference>
<feature type="transmembrane region" description="Helical" evidence="10">
    <location>
        <begin position="411"/>
        <end position="430"/>
    </location>
</feature>
<keyword evidence="10" id="KW-0997">Cell inner membrane</keyword>
<feature type="transmembrane region" description="Helical" evidence="10">
    <location>
        <begin position="388"/>
        <end position="405"/>
    </location>
</feature>
<dbReference type="PANTHER" id="PTHR47019">
    <property type="entry name" value="LIPID II FLIPPASE MURJ"/>
    <property type="match status" value="1"/>
</dbReference>
<keyword evidence="2 10" id="KW-1003">Cell membrane</keyword>
<dbReference type="PRINTS" id="PR01806">
    <property type="entry name" value="VIRFACTRMVIN"/>
</dbReference>
<keyword evidence="3 10" id="KW-0812">Transmembrane</keyword>
<feature type="transmembrane region" description="Helical" evidence="10">
    <location>
        <begin position="162"/>
        <end position="182"/>
    </location>
</feature>
<dbReference type="GO" id="GO:0071555">
    <property type="term" value="P:cell wall organization"/>
    <property type="evidence" value="ECO:0007669"/>
    <property type="project" value="UniProtKB-UniRule"/>
</dbReference>
<feature type="transmembrane region" description="Helical" evidence="10">
    <location>
        <begin position="188"/>
        <end position="209"/>
    </location>
</feature>